<proteinExistence type="predicted"/>
<gene>
    <name evidence="1" type="ORF">AVEN_274950_1</name>
</gene>
<accession>A0A4Y2QIV6</accession>
<sequence length="148" mass="17461">MDPYSLPLFKPPGPDAFLRRLLRKRLLHFSIKAEVKEIMALPDSPSYKKLLDIFANSEIWWAKIFSAVYDASVFALSDILIMQFVTAKSLMDAFLVCGTQRRRFEKFLRHALKKDRTVNYWRINILKANVDLITRKYLTDLDFQEKKE</sequence>
<reference evidence="1 2" key="1">
    <citation type="journal article" date="2019" name="Sci. Rep.">
        <title>Orb-weaving spider Araneus ventricosus genome elucidates the spidroin gene catalogue.</title>
        <authorList>
            <person name="Kono N."/>
            <person name="Nakamura H."/>
            <person name="Ohtoshi R."/>
            <person name="Moran D.A.P."/>
            <person name="Shinohara A."/>
            <person name="Yoshida Y."/>
            <person name="Fujiwara M."/>
            <person name="Mori M."/>
            <person name="Tomita M."/>
            <person name="Arakawa K."/>
        </authorList>
    </citation>
    <scope>NUCLEOTIDE SEQUENCE [LARGE SCALE GENOMIC DNA]</scope>
</reference>
<evidence type="ECO:0000313" key="2">
    <source>
        <dbReference type="Proteomes" id="UP000499080"/>
    </source>
</evidence>
<dbReference type="EMBL" id="BGPR01013987">
    <property type="protein sequence ID" value="GBN63196.1"/>
    <property type="molecule type" value="Genomic_DNA"/>
</dbReference>
<comment type="caution">
    <text evidence="1">The sequence shown here is derived from an EMBL/GenBank/DDBJ whole genome shotgun (WGS) entry which is preliminary data.</text>
</comment>
<protein>
    <submittedName>
        <fullName evidence="1">Uncharacterized protein</fullName>
    </submittedName>
</protein>
<evidence type="ECO:0000313" key="1">
    <source>
        <dbReference type="EMBL" id="GBN63196.1"/>
    </source>
</evidence>
<organism evidence="1 2">
    <name type="scientific">Araneus ventricosus</name>
    <name type="common">Orbweaver spider</name>
    <name type="synonym">Epeira ventricosa</name>
    <dbReference type="NCBI Taxonomy" id="182803"/>
    <lineage>
        <taxon>Eukaryota</taxon>
        <taxon>Metazoa</taxon>
        <taxon>Ecdysozoa</taxon>
        <taxon>Arthropoda</taxon>
        <taxon>Chelicerata</taxon>
        <taxon>Arachnida</taxon>
        <taxon>Araneae</taxon>
        <taxon>Araneomorphae</taxon>
        <taxon>Entelegynae</taxon>
        <taxon>Araneoidea</taxon>
        <taxon>Araneidae</taxon>
        <taxon>Araneus</taxon>
    </lineage>
</organism>
<name>A0A4Y2QIV6_ARAVE</name>
<keyword evidence="2" id="KW-1185">Reference proteome</keyword>
<dbReference type="AlphaFoldDB" id="A0A4Y2QIV6"/>
<dbReference type="Proteomes" id="UP000499080">
    <property type="component" value="Unassembled WGS sequence"/>
</dbReference>